<keyword evidence="8" id="KW-1185">Reference proteome</keyword>
<gene>
    <name evidence="7" type="ORF">DVS28_a1160</name>
</gene>
<name>A0A346XUG3_9ACTN</name>
<dbReference type="Pfam" id="PF04347">
    <property type="entry name" value="FliO"/>
    <property type="match status" value="1"/>
</dbReference>
<comment type="subcellular location">
    <subcellularLocation>
        <location evidence="1">Cell membrane</location>
    </subcellularLocation>
</comment>
<dbReference type="Proteomes" id="UP000264006">
    <property type="component" value="Chromosome"/>
</dbReference>
<keyword evidence="4 6" id="KW-1133">Transmembrane helix</keyword>
<dbReference type="GO" id="GO:0044781">
    <property type="term" value="P:bacterial-type flagellum organization"/>
    <property type="evidence" value="ECO:0007669"/>
    <property type="project" value="InterPro"/>
</dbReference>
<keyword evidence="3 6" id="KW-0812">Transmembrane</keyword>
<dbReference type="AlphaFoldDB" id="A0A346XUG3"/>
<evidence type="ECO:0000313" key="7">
    <source>
        <dbReference type="EMBL" id="AXV05860.1"/>
    </source>
</evidence>
<dbReference type="KEGG" id="euz:DVS28_a1160"/>
<dbReference type="OrthoDB" id="5191841at2"/>
<evidence type="ECO:0000256" key="5">
    <source>
        <dbReference type="ARBA" id="ARBA00023136"/>
    </source>
</evidence>
<evidence type="ECO:0000313" key="8">
    <source>
        <dbReference type="Proteomes" id="UP000264006"/>
    </source>
</evidence>
<evidence type="ECO:0000256" key="1">
    <source>
        <dbReference type="ARBA" id="ARBA00004236"/>
    </source>
</evidence>
<protein>
    <recommendedName>
        <fullName evidence="9">Flagellar protein</fullName>
    </recommendedName>
</protein>
<proteinExistence type="predicted"/>
<accession>A0A346XUG3</accession>
<evidence type="ECO:0000256" key="4">
    <source>
        <dbReference type="ARBA" id="ARBA00022989"/>
    </source>
</evidence>
<feature type="transmembrane region" description="Helical" evidence="6">
    <location>
        <begin position="6"/>
        <end position="28"/>
    </location>
</feature>
<evidence type="ECO:0000256" key="2">
    <source>
        <dbReference type="ARBA" id="ARBA00022475"/>
    </source>
</evidence>
<dbReference type="InterPro" id="IPR022781">
    <property type="entry name" value="Flagellar_biosynth_FliO"/>
</dbReference>
<evidence type="ECO:0008006" key="9">
    <source>
        <dbReference type="Google" id="ProtNLM"/>
    </source>
</evidence>
<sequence length="161" mass="17249">MTDVSVISLLARLAVSMTVVIALMLLAARILRRTAGGMGIGGRGKERRTPIDVQTLQPLTKTAHVAVVRAAGRELVLGITDQQVTLLHSGIEPRDSLVDLDLDAADTTSETTTDDERISPLDVTSTRARIAPVPAEDATTPSALTAWTDALETLREKTVRR</sequence>
<keyword evidence="2" id="KW-1003">Cell membrane</keyword>
<keyword evidence="5 6" id="KW-0472">Membrane</keyword>
<organism evidence="7 8">
    <name type="scientific">Euzebya pacifica</name>
    <dbReference type="NCBI Taxonomy" id="1608957"/>
    <lineage>
        <taxon>Bacteria</taxon>
        <taxon>Bacillati</taxon>
        <taxon>Actinomycetota</taxon>
        <taxon>Nitriliruptoria</taxon>
        <taxon>Euzebyales</taxon>
    </lineage>
</organism>
<dbReference type="EMBL" id="CP031165">
    <property type="protein sequence ID" value="AXV05860.1"/>
    <property type="molecule type" value="Genomic_DNA"/>
</dbReference>
<evidence type="ECO:0000256" key="6">
    <source>
        <dbReference type="SAM" id="Phobius"/>
    </source>
</evidence>
<dbReference type="RefSeq" id="WP_114590601.1">
    <property type="nucleotide sequence ID" value="NZ_CP031165.1"/>
</dbReference>
<dbReference type="GO" id="GO:0016020">
    <property type="term" value="C:membrane"/>
    <property type="evidence" value="ECO:0007669"/>
    <property type="project" value="InterPro"/>
</dbReference>
<evidence type="ECO:0000256" key="3">
    <source>
        <dbReference type="ARBA" id="ARBA00022692"/>
    </source>
</evidence>
<reference evidence="7 8" key="1">
    <citation type="submission" date="2018-09" db="EMBL/GenBank/DDBJ databases">
        <title>Complete genome sequence of Euzebya sp. DY32-46 isolated from seawater of Pacific Ocean.</title>
        <authorList>
            <person name="Xu L."/>
            <person name="Wu Y.-H."/>
            <person name="Xu X.-W."/>
        </authorList>
    </citation>
    <scope>NUCLEOTIDE SEQUENCE [LARGE SCALE GENOMIC DNA]</scope>
    <source>
        <strain evidence="7 8">DY32-46</strain>
    </source>
</reference>